<gene>
    <name evidence="2" type="ORF">PCOR1329_LOCUS8681</name>
</gene>
<sequence length="153" mass="17009">MGNISGLNVADVMGGKKEPTETQKRAGRPSTMGDQLGDTQQQWTCAATGTAVPQGLTRTERAGAALTGATIFWPSKLADEFGRIMINRRFWPTNRSRRVRVIPAQYSHYRHMPINAERGSNGHGRRWVCGLRAARVAYQEIMPDTSNPKRKLT</sequence>
<dbReference type="EMBL" id="CAUYUJ010002392">
    <property type="protein sequence ID" value="CAK0800561.1"/>
    <property type="molecule type" value="Genomic_DNA"/>
</dbReference>
<comment type="caution">
    <text evidence="2">The sequence shown here is derived from an EMBL/GenBank/DDBJ whole genome shotgun (WGS) entry which is preliminary data.</text>
</comment>
<proteinExistence type="predicted"/>
<protein>
    <submittedName>
        <fullName evidence="2">Uncharacterized protein</fullName>
    </submittedName>
</protein>
<name>A0ABN9Q4C2_9DINO</name>
<reference evidence="2" key="1">
    <citation type="submission" date="2023-10" db="EMBL/GenBank/DDBJ databases">
        <authorList>
            <person name="Chen Y."/>
            <person name="Shah S."/>
            <person name="Dougan E. K."/>
            <person name="Thang M."/>
            <person name="Chan C."/>
        </authorList>
    </citation>
    <scope>NUCLEOTIDE SEQUENCE [LARGE SCALE GENOMIC DNA]</scope>
</reference>
<feature type="region of interest" description="Disordered" evidence="1">
    <location>
        <begin position="1"/>
        <end position="39"/>
    </location>
</feature>
<evidence type="ECO:0000313" key="3">
    <source>
        <dbReference type="Proteomes" id="UP001189429"/>
    </source>
</evidence>
<keyword evidence="3" id="KW-1185">Reference proteome</keyword>
<feature type="compositionally biased region" description="Basic and acidic residues" evidence="1">
    <location>
        <begin position="14"/>
        <end position="24"/>
    </location>
</feature>
<feature type="non-terminal residue" evidence="2">
    <location>
        <position position="153"/>
    </location>
</feature>
<organism evidence="2 3">
    <name type="scientific">Prorocentrum cordatum</name>
    <dbReference type="NCBI Taxonomy" id="2364126"/>
    <lineage>
        <taxon>Eukaryota</taxon>
        <taxon>Sar</taxon>
        <taxon>Alveolata</taxon>
        <taxon>Dinophyceae</taxon>
        <taxon>Prorocentrales</taxon>
        <taxon>Prorocentraceae</taxon>
        <taxon>Prorocentrum</taxon>
    </lineage>
</organism>
<accession>A0ABN9Q4C2</accession>
<dbReference type="Proteomes" id="UP001189429">
    <property type="component" value="Unassembled WGS sequence"/>
</dbReference>
<evidence type="ECO:0000313" key="2">
    <source>
        <dbReference type="EMBL" id="CAK0800561.1"/>
    </source>
</evidence>
<evidence type="ECO:0000256" key="1">
    <source>
        <dbReference type="SAM" id="MobiDB-lite"/>
    </source>
</evidence>